<organism evidence="2 3">
    <name type="scientific">Candidatus Seongchinamella marina</name>
    <dbReference type="NCBI Taxonomy" id="2518990"/>
    <lineage>
        <taxon>Bacteria</taxon>
        <taxon>Pseudomonadati</taxon>
        <taxon>Pseudomonadota</taxon>
        <taxon>Gammaproteobacteria</taxon>
        <taxon>Cellvibrionales</taxon>
        <taxon>Halieaceae</taxon>
        <taxon>Seongchinamella</taxon>
    </lineage>
</organism>
<accession>A0ABT3SXY7</accession>
<evidence type="ECO:0000313" key="3">
    <source>
        <dbReference type="Proteomes" id="UP001143307"/>
    </source>
</evidence>
<proteinExistence type="predicted"/>
<feature type="signal peptide" evidence="1">
    <location>
        <begin position="1"/>
        <end position="22"/>
    </location>
</feature>
<gene>
    <name evidence="2" type="ORF">EYC87_12880</name>
</gene>
<sequence>MKDLFLSTHLLACAVFVLWALSSNLPTNGPALCAAGIDDVPAIDITDSRPGDIALCDRQLNDAVADKPDFCTLISPESRLQEI</sequence>
<dbReference type="RefSeq" id="WP_279253245.1">
    <property type="nucleotide sequence ID" value="NZ_SHNP01000004.1"/>
</dbReference>
<evidence type="ECO:0000313" key="2">
    <source>
        <dbReference type="EMBL" id="MCX2974480.1"/>
    </source>
</evidence>
<comment type="caution">
    <text evidence="2">The sequence shown here is derived from an EMBL/GenBank/DDBJ whole genome shotgun (WGS) entry which is preliminary data.</text>
</comment>
<reference evidence="2" key="1">
    <citation type="submission" date="2019-02" db="EMBL/GenBank/DDBJ databases">
        <authorList>
            <person name="Li S.-H."/>
        </authorList>
    </citation>
    <scope>NUCLEOTIDE SEQUENCE</scope>
    <source>
        <strain evidence="2">IMCC8485</strain>
    </source>
</reference>
<protein>
    <submittedName>
        <fullName evidence="2">Uncharacterized protein</fullName>
    </submittedName>
</protein>
<dbReference type="Proteomes" id="UP001143307">
    <property type="component" value="Unassembled WGS sequence"/>
</dbReference>
<keyword evidence="3" id="KW-1185">Reference proteome</keyword>
<name>A0ABT3SXY7_9GAMM</name>
<keyword evidence="1" id="KW-0732">Signal</keyword>
<feature type="chain" id="PRO_5047097697" evidence="1">
    <location>
        <begin position="23"/>
        <end position="83"/>
    </location>
</feature>
<dbReference type="EMBL" id="SHNP01000004">
    <property type="protein sequence ID" value="MCX2974480.1"/>
    <property type="molecule type" value="Genomic_DNA"/>
</dbReference>
<evidence type="ECO:0000256" key="1">
    <source>
        <dbReference type="SAM" id="SignalP"/>
    </source>
</evidence>